<keyword evidence="7" id="KW-1185">Reference proteome</keyword>
<dbReference type="InterPro" id="IPR017907">
    <property type="entry name" value="Znf_RING_CS"/>
</dbReference>
<gene>
    <name evidence="6" type="ORF">BpHYR1_024957</name>
</gene>
<evidence type="ECO:0000259" key="5">
    <source>
        <dbReference type="PROSITE" id="PS50089"/>
    </source>
</evidence>
<proteinExistence type="predicted"/>
<dbReference type="EMBL" id="REGN01012621">
    <property type="protein sequence ID" value="RMZ95067.1"/>
    <property type="molecule type" value="Genomic_DNA"/>
</dbReference>
<dbReference type="SMART" id="SM00184">
    <property type="entry name" value="RING"/>
    <property type="match status" value="1"/>
</dbReference>
<evidence type="ECO:0000313" key="7">
    <source>
        <dbReference type="Proteomes" id="UP000276133"/>
    </source>
</evidence>
<evidence type="ECO:0000256" key="3">
    <source>
        <dbReference type="ARBA" id="ARBA00022833"/>
    </source>
</evidence>
<dbReference type="SUPFAM" id="SSF57850">
    <property type="entry name" value="RING/U-box"/>
    <property type="match status" value="1"/>
</dbReference>
<evidence type="ECO:0000256" key="4">
    <source>
        <dbReference type="PROSITE-ProRule" id="PRU00175"/>
    </source>
</evidence>
<dbReference type="PROSITE" id="PS50089">
    <property type="entry name" value="ZF_RING_2"/>
    <property type="match status" value="1"/>
</dbReference>
<evidence type="ECO:0000256" key="2">
    <source>
        <dbReference type="ARBA" id="ARBA00022771"/>
    </source>
</evidence>
<feature type="domain" description="RING-type" evidence="5">
    <location>
        <begin position="7"/>
        <end position="47"/>
    </location>
</feature>
<evidence type="ECO:0000256" key="1">
    <source>
        <dbReference type="ARBA" id="ARBA00022723"/>
    </source>
</evidence>
<comment type="caution">
    <text evidence="6">The sequence shown here is derived from an EMBL/GenBank/DDBJ whole genome shotgun (WGS) entry which is preliminary data.</text>
</comment>
<dbReference type="Gene3D" id="3.30.40.10">
    <property type="entry name" value="Zinc/RING finger domain, C3HC4 (zinc finger)"/>
    <property type="match status" value="1"/>
</dbReference>
<organism evidence="6 7">
    <name type="scientific">Brachionus plicatilis</name>
    <name type="common">Marine rotifer</name>
    <name type="synonym">Brachionus muelleri</name>
    <dbReference type="NCBI Taxonomy" id="10195"/>
    <lineage>
        <taxon>Eukaryota</taxon>
        <taxon>Metazoa</taxon>
        <taxon>Spiralia</taxon>
        <taxon>Gnathifera</taxon>
        <taxon>Rotifera</taxon>
        <taxon>Eurotatoria</taxon>
        <taxon>Monogononta</taxon>
        <taxon>Pseudotrocha</taxon>
        <taxon>Ploima</taxon>
        <taxon>Brachionidae</taxon>
        <taxon>Brachionus</taxon>
    </lineage>
</organism>
<keyword evidence="3" id="KW-0862">Zinc</keyword>
<dbReference type="OrthoDB" id="654191at2759"/>
<keyword evidence="1" id="KW-0479">Metal-binding</keyword>
<name>A0A3M7P8I5_BRAPC</name>
<dbReference type="InterPro" id="IPR001841">
    <property type="entry name" value="Znf_RING"/>
</dbReference>
<dbReference type="Proteomes" id="UP000276133">
    <property type="component" value="Unassembled WGS sequence"/>
</dbReference>
<sequence>MELTEECAICLNEYDQNRQPIFLLPCKHTFCQQCVSILTIKDCPLCRIQFHGMQKNYAFINNYSIEKLKKIEDNLDKNYHVILEIFDRNSKNLANIKLIFQLNFDQLQNNEFKSGFTQLFNSKLKNNKMDEIKFYFISLKYSAIKQELIEKKEILKSPDGLVLEENSLDEIVKRIERFLAKESLVEHSEYLDAKKFYQNCYSEFVMEKFGYLKEELELSEKLLDNHFKINKEMFTRNSRLVKEIASKLELKRLPKDVNLCEFKEMVNEKLHVKELIDNFENFEKKYLNLKRSIDSKKAMVENLFELCEYDLLDQKSQIEDLIIKLNVFIKLNKIEKLSFKPFETSYLTLISDYRSNHNQKKFNKYKIINHLLRI</sequence>
<dbReference type="GO" id="GO:0008270">
    <property type="term" value="F:zinc ion binding"/>
    <property type="evidence" value="ECO:0007669"/>
    <property type="project" value="UniProtKB-KW"/>
</dbReference>
<dbReference type="InterPro" id="IPR013083">
    <property type="entry name" value="Znf_RING/FYVE/PHD"/>
</dbReference>
<protein>
    <recommendedName>
        <fullName evidence="5">RING-type domain-containing protein</fullName>
    </recommendedName>
</protein>
<evidence type="ECO:0000313" key="6">
    <source>
        <dbReference type="EMBL" id="RMZ95067.1"/>
    </source>
</evidence>
<reference evidence="6 7" key="1">
    <citation type="journal article" date="2018" name="Sci. Rep.">
        <title>Genomic signatures of local adaptation to the degree of environmental predictability in rotifers.</title>
        <authorList>
            <person name="Franch-Gras L."/>
            <person name="Hahn C."/>
            <person name="Garcia-Roger E.M."/>
            <person name="Carmona M.J."/>
            <person name="Serra M."/>
            <person name="Gomez A."/>
        </authorList>
    </citation>
    <scope>NUCLEOTIDE SEQUENCE [LARGE SCALE GENOMIC DNA]</scope>
    <source>
        <strain evidence="6">HYR1</strain>
    </source>
</reference>
<keyword evidence="2 4" id="KW-0863">Zinc-finger</keyword>
<accession>A0A3M7P8I5</accession>
<dbReference type="PROSITE" id="PS00518">
    <property type="entry name" value="ZF_RING_1"/>
    <property type="match status" value="1"/>
</dbReference>
<dbReference type="AlphaFoldDB" id="A0A3M7P8I5"/>
<dbReference type="Pfam" id="PF14634">
    <property type="entry name" value="zf-RING_5"/>
    <property type="match status" value="1"/>
</dbReference>